<evidence type="ECO:0000256" key="2">
    <source>
        <dbReference type="ARBA" id="ARBA00022448"/>
    </source>
</evidence>
<evidence type="ECO:0000259" key="6">
    <source>
        <dbReference type="Pfam" id="PF00329"/>
    </source>
</evidence>
<protein>
    <recommendedName>
        <fullName evidence="3">NADH-quinone oxidoreductase subunit C</fullName>
        <ecNumber evidence="3">7.1.1.-</ecNumber>
    </recommendedName>
    <alternativeName>
        <fullName evidence="3">NADH dehydrogenase I subunit C</fullName>
    </alternativeName>
    <alternativeName>
        <fullName evidence="3">NDH-1 subunit C</fullName>
    </alternativeName>
</protein>
<evidence type="ECO:0000256" key="1">
    <source>
        <dbReference type="ARBA" id="ARBA00007569"/>
    </source>
</evidence>
<feature type="domain" description="NADH:ubiquinone oxidoreductase 30kDa subunit" evidence="6">
    <location>
        <begin position="113"/>
        <end position="199"/>
    </location>
</feature>
<dbReference type="RefSeq" id="WP_054656933.1">
    <property type="nucleotide sequence ID" value="NZ_BAZI01000006.1"/>
</dbReference>
<gene>
    <name evidence="3" type="primary">nuoC</name>
    <name evidence="7" type="ORF">ARC78_00195</name>
</gene>
<proteinExistence type="inferred from homology"/>
<dbReference type="PANTHER" id="PTHR10884">
    <property type="entry name" value="NADH DEHYDROGENASE UBIQUINONE IRON-SULFUR PROTEIN 3"/>
    <property type="match status" value="1"/>
</dbReference>
<dbReference type="GO" id="GO:0050136">
    <property type="term" value="F:NADH dehydrogenase (quinone) (non-electrogenic) activity"/>
    <property type="evidence" value="ECO:0007669"/>
    <property type="project" value="UniProtKB-UniRule"/>
</dbReference>
<comment type="subcellular location">
    <subcellularLocation>
        <location evidence="3">Cell membrane</location>
        <topology evidence="3">Peripheral membrane protein</topology>
        <orientation evidence="3">Cytoplasmic side</orientation>
    </subcellularLocation>
</comment>
<dbReference type="InterPro" id="IPR020396">
    <property type="entry name" value="NADH_UbQ_OxRdtase_CS"/>
</dbReference>
<keyword evidence="2 3" id="KW-0813">Transport</keyword>
<dbReference type="PANTHER" id="PTHR10884:SF14">
    <property type="entry name" value="NADH DEHYDROGENASE [UBIQUINONE] IRON-SULFUR PROTEIN 3, MITOCHONDRIAL"/>
    <property type="match status" value="1"/>
</dbReference>
<accession>A0A0R0ALE4</accession>
<dbReference type="InterPro" id="IPR037232">
    <property type="entry name" value="NADH_quin_OxRdtase_su_C/D-like"/>
</dbReference>
<dbReference type="EMBL" id="LLXS01000001">
    <property type="protein sequence ID" value="KRG45417.1"/>
    <property type="molecule type" value="Genomic_DNA"/>
</dbReference>
<dbReference type="Proteomes" id="UP000050836">
    <property type="component" value="Unassembled WGS sequence"/>
</dbReference>
<dbReference type="PROSITE" id="PS00542">
    <property type="entry name" value="COMPLEX1_30K"/>
    <property type="match status" value="1"/>
</dbReference>
<dbReference type="AlphaFoldDB" id="A0A0R0ALE4"/>
<keyword evidence="8" id="KW-1185">Reference proteome</keyword>
<keyword evidence="3" id="KW-1003">Cell membrane</keyword>
<evidence type="ECO:0000313" key="7">
    <source>
        <dbReference type="EMBL" id="KRG45417.1"/>
    </source>
</evidence>
<dbReference type="HAMAP" id="MF_01357">
    <property type="entry name" value="NDH1_NuoC"/>
    <property type="match status" value="1"/>
</dbReference>
<keyword evidence="3" id="KW-0472">Membrane</keyword>
<comment type="catalytic activity">
    <reaction evidence="3 5">
        <text>a quinone + NADH + 5 H(+)(in) = a quinol + NAD(+) + 4 H(+)(out)</text>
        <dbReference type="Rhea" id="RHEA:57888"/>
        <dbReference type="ChEBI" id="CHEBI:15378"/>
        <dbReference type="ChEBI" id="CHEBI:24646"/>
        <dbReference type="ChEBI" id="CHEBI:57540"/>
        <dbReference type="ChEBI" id="CHEBI:57945"/>
        <dbReference type="ChEBI" id="CHEBI:132124"/>
    </reaction>
</comment>
<reference evidence="7 8" key="1">
    <citation type="submission" date="2015-10" db="EMBL/GenBank/DDBJ databases">
        <title>Genome sequencing and analysis of members of genus Stenotrophomonas.</title>
        <authorList>
            <person name="Patil P.P."/>
            <person name="Midha S."/>
            <person name="Patil P.B."/>
        </authorList>
    </citation>
    <scope>NUCLEOTIDE SEQUENCE [LARGE SCALE GENOMIC DNA]</scope>
    <source>
        <strain evidence="7 8">JCM 9942</strain>
    </source>
</reference>
<dbReference type="GO" id="GO:0048038">
    <property type="term" value="F:quinone binding"/>
    <property type="evidence" value="ECO:0007669"/>
    <property type="project" value="UniProtKB-KW"/>
</dbReference>
<evidence type="ECO:0000256" key="5">
    <source>
        <dbReference type="RuleBase" id="RU003582"/>
    </source>
</evidence>
<comment type="caution">
    <text evidence="7">The sequence shown here is derived from an EMBL/GenBank/DDBJ whole genome shotgun (WGS) entry which is preliminary data.</text>
</comment>
<dbReference type="InterPro" id="IPR010218">
    <property type="entry name" value="NADH_DH_suC"/>
</dbReference>
<keyword evidence="3 4" id="KW-0520">NAD</keyword>
<dbReference type="EC" id="7.1.1.-" evidence="3"/>
<sequence>MAQQAHSLIDRLRARFAGAQVFVIEPRGEVTLEVAAADWHATALALRDEFGFEHLTDLCGVDYLGYGSDEWDTSDVSSHGFSRGVEGKSTGRFAWGEFPSHESTAGAMPDAMPKQRFAVVAQLRSYQHNQLLRIRCFAPNEELPVVASLTSVWPGVNWFEREAFDLFGVIFEGHPDLRRILTDYGFVGHPFRKDFPLIGNVEVRYDEEKKRVIYEPVTSVEPRVGVPRVIRDDARFQTAEGERAQTEASK</sequence>
<dbReference type="GO" id="GO:0005886">
    <property type="term" value="C:plasma membrane"/>
    <property type="evidence" value="ECO:0007669"/>
    <property type="project" value="UniProtKB-SubCell"/>
</dbReference>
<dbReference type="NCBIfam" id="NF004732">
    <property type="entry name" value="PRK06074.1-4"/>
    <property type="match status" value="1"/>
</dbReference>
<dbReference type="Gene3D" id="3.30.460.80">
    <property type="entry name" value="NADH:ubiquinone oxidoreductase, 30kDa subunit"/>
    <property type="match status" value="1"/>
</dbReference>
<evidence type="ECO:0000313" key="8">
    <source>
        <dbReference type="Proteomes" id="UP000050836"/>
    </source>
</evidence>
<dbReference type="OrthoDB" id="9803286at2"/>
<comment type="subunit">
    <text evidence="3">NDH-1 is composed of 14 different subunits. Subunits NuoB, C, D, E, F, and G constitute the peripheral sector of the complex.</text>
</comment>
<keyword evidence="3 5" id="KW-0874">Quinone</keyword>
<dbReference type="NCBIfam" id="NF004730">
    <property type="entry name" value="PRK06074.1-1"/>
    <property type="match status" value="1"/>
</dbReference>
<evidence type="ECO:0000256" key="3">
    <source>
        <dbReference type="HAMAP-Rule" id="MF_01357"/>
    </source>
</evidence>
<keyword evidence="3" id="KW-0830">Ubiquinone</keyword>
<comment type="similarity">
    <text evidence="1 3 4">Belongs to the complex I 30 kDa subunit family.</text>
</comment>
<dbReference type="GO" id="GO:0008137">
    <property type="term" value="F:NADH dehydrogenase (ubiquinone) activity"/>
    <property type="evidence" value="ECO:0007669"/>
    <property type="project" value="InterPro"/>
</dbReference>
<keyword evidence="3 4" id="KW-1278">Translocase</keyword>
<organism evidence="7 8">
    <name type="scientific">Stenotrophomonas pictorum JCM 9942</name>
    <dbReference type="NCBI Taxonomy" id="1236960"/>
    <lineage>
        <taxon>Bacteria</taxon>
        <taxon>Pseudomonadati</taxon>
        <taxon>Pseudomonadota</taxon>
        <taxon>Gammaproteobacteria</taxon>
        <taxon>Lysobacterales</taxon>
        <taxon>Lysobacteraceae</taxon>
        <taxon>Stenotrophomonas</taxon>
    </lineage>
</organism>
<dbReference type="SUPFAM" id="SSF143243">
    <property type="entry name" value="Nqo5-like"/>
    <property type="match status" value="1"/>
</dbReference>
<name>A0A0R0ALE4_9GAMM</name>
<evidence type="ECO:0000256" key="4">
    <source>
        <dbReference type="RuleBase" id="RU003456"/>
    </source>
</evidence>
<dbReference type="Pfam" id="PF00329">
    <property type="entry name" value="Complex1_30kDa"/>
    <property type="match status" value="1"/>
</dbReference>
<comment type="function">
    <text evidence="3">NDH-1 shuttles electrons from NADH, via FMN and iron-sulfur (Fe-S) centers, to quinones in the respiratory chain. The immediate electron acceptor for the enzyme in this species is believed to be ubiquinone. Couples the redox reaction to proton translocation (for every two electrons transferred, four hydrogen ions are translocated across the cytoplasmic membrane), and thus conserves the redox energy in a proton gradient.</text>
</comment>
<dbReference type="InterPro" id="IPR001268">
    <property type="entry name" value="NADH_UbQ_OxRdtase_30kDa_su"/>
</dbReference>